<gene>
    <name evidence="9" type="ORF">IRJ18_00520</name>
</gene>
<feature type="domain" description="Peptidase M16 C-terminal" evidence="8">
    <location>
        <begin position="706"/>
        <end position="882"/>
    </location>
</feature>
<dbReference type="Pfam" id="PF00675">
    <property type="entry name" value="Peptidase_M16"/>
    <property type="match status" value="1"/>
</dbReference>
<evidence type="ECO:0000256" key="1">
    <source>
        <dbReference type="ARBA" id="ARBA00007261"/>
    </source>
</evidence>
<name>A0ABR9XCD1_9SPHI</name>
<proteinExistence type="inferred from homology"/>
<feature type="domain" description="Peptidase M16 N-terminal" evidence="7">
    <location>
        <begin position="69"/>
        <end position="196"/>
    </location>
</feature>
<organism evidence="9 10">
    <name type="scientific">Mucilaginibacter boryungensis</name>
    <dbReference type="NCBI Taxonomy" id="768480"/>
    <lineage>
        <taxon>Bacteria</taxon>
        <taxon>Pseudomonadati</taxon>
        <taxon>Bacteroidota</taxon>
        <taxon>Sphingobacteriia</taxon>
        <taxon>Sphingobacteriales</taxon>
        <taxon>Sphingobacteriaceae</taxon>
        <taxon>Mucilaginibacter</taxon>
    </lineage>
</organism>
<evidence type="ECO:0000313" key="10">
    <source>
        <dbReference type="Proteomes" id="UP000632774"/>
    </source>
</evidence>
<dbReference type="InterPro" id="IPR011249">
    <property type="entry name" value="Metalloenz_LuxS/M16"/>
</dbReference>
<keyword evidence="4" id="KW-0862">Zinc</keyword>
<protein>
    <submittedName>
        <fullName evidence="9">Insulinase family protein</fullName>
    </submittedName>
</protein>
<dbReference type="Proteomes" id="UP000632774">
    <property type="component" value="Unassembled WGS sequence"/>
</dbReference>
<dbReference type="EMBL" id="JADFFM010000001">
    <property type="protein sequence ID" value="MBE9664822.1"/>
    <property type="molecule type" value="Genomic_DNA"/>
</dbReference>
<sequence>MNFNRKISVAALAFLIATSGAFAQVKRKPTPAPDRPLNPTLQLRGDVLPVDPNVIIGKLPNGLTYYIRKNAQPKNRAELYLVNKAGSILETDAQQGLAHFTEHMAFNGTRDFPKNELVDYLQKSGVKFGADLNAYTSFDETVYQLPLPTDSVKLFEKGFNILANWAGGLTFDPKEIDSERGVVLEESRLRGKNASERLQRQTIPVLLNNSRYASRMPIGKEDILKTFKPETIKSFFHDWYRPDLQAVIAVGDFDPKRVEQLIKENFSGLKNPAQEKPRLKYNVPATPGTAVKIVTDKEFPYTMVQIVVKHPQTTVRTETDYLRSMRVSLFNDMMNARLSELMQKPEPPFLFAQAGYSDFLADQDAFTTVAYAKSADQLQGAIKAVLDEVERAHKFGFTETELERAKQNALTNMENAYKERDKTKSVNFVQEYQQNFLEDEAIPGIEFEYGFYKNHIGNIKLDEINAMAGKFISNQNRVVIVEGPEKDKAKLPTEQTLLNWINAGGKNITAYVDNVSNKPLLEKEPAGSKITSETKDAAIGTTTLTLANGVKVILKPTDFKNDQILMNGYSFGGTSLVSDRDYVSANIAAGIVGSSGIADMTEIQLGKKLSGKNVSVSPFITETTQGISGSSSPKDLETALQLVYLYFTQPRKDNDIWQSQISQTKAILPNRSLDPAAVYADTVSAVLGNHHYRRMPLTLERLNTASLDKAYEFYKARFADASGFTFTFVGNFDVEKIKPLLEKYLGGLPAAGHKETFKNLGIHAPAGQLTKEVYKGIGDKSNVRLVFSGDFDYTEANKVQLDALEEIMNIKLIERLREKEGGVYSPGVQAGYSKFPLSRYSITVVFTCAPANVDKLIKATMEEIEKIKQNGAQETDIKKYQAEEKRSTEVQMRENGFWASLLVKSSQNQENPDAILKHVDDLNQVTVQSTKDAANKYLSGVNLIKLISYPEKK</sequence>
<keyword evidence="6" id="KW-0732">Signal</keyword>
<evidence type="ECO:0000259" key="7">
    <source>
        <dbReference type="Pfam" id="PF00675"/>
    </source>
</evidence>
<evidence type="ECO:0000259" key="8">
    <source>
        <dbReference type="Pfam" id="PF05193"/>
    </source>
</evidence>
<dbReference type="InterPro" id="IPR050626">
    <property type="entry name" value="Peptidase_M16"/>
</dbReference>
<keyword evidence="2" id="KW-0645">Protease</keyword>
<feature type="domain" description="Peptidase M16 C-terminal" evidence="8">
    <location>
        <begin position="227"/>
        <end position="408"/>
    </location>
</feature>
<evidence type="ECO:0000256" key="6">
    <source>
        <dbReference type="SAM" id="SignalP"/>
    </source>
</evidence>
<evidence type="ECO:0000256" key="3">
    <source>
        <dbReference type="ARBA" id="ARBA00022801"/>
    </source>
</evidence>
<evidence type="ECO:0000256" key="4">
    <source>
        <dbReference type="ARBA" id="ARBA00022833"/>
    </source>
</evidence>
<evidence type="ECO:0000313" key="9">
    <source>
        <dbReference type="EMBL" id="MBE9664822.1"/>
    </source>
</evidence>
<dbReference type="Gene3D" id="3.30.830.10">
    <property type="entry name" value="Metalloenzyme, LuxS/M16 peptidase-like"/>
    <property type="match status" value="4"/>
</dbReference>
<feature type="signal peptide" evidence="6">
    <location>
        <begin position="1"/>
        <end position="23"/>
    </location>
</feature>
<dbReference type="InterPro" id="IPR007863">
    <property type="entry name" value="Peptidase_M16_C"/>
</dbReference>
<evidence type="ECO:0000256" key="2">
    <source>
        <dbReference type="ARBA" id="ARBA00022670"/>
    </source>
</evidence>
<accession>A0ABR9XCD1</accession>
<comment type="similarity">
    <text evidence="1">Belongs to the peptidase M16 family.</text>
</comment>
<keyword evidence="3" id="KW-0378">Hydrolase</keyword>
<evidence type="ECO:0000256" key="5">
    <source>
        <dbReference type="ARBA" id="ARBA00023049"/>
    </source>
</evidence>
<dbReference type="PANTHER" id="PTHR43690:SF34">
    <property type="entry name" value="ZINC PROTEASE PQQL-LIKE"/>
    <property type="match status" value="1"/>
</dbReference>
<keyword evidence="10" id="KW-1185">Reference proteome</keyword>
<dbReference type="RefSeq" id="WP_194104246.1">
    <property type="nucleotide sequence ID" value="NZ_JADFFM010000001.1"/>
</dbReference>
<dbReference type="Pfam" id="PF05193">
    <property type="entry name" value="Peptidase_M16_C"/>
    <property type="match status" value="2"/>
</dbReference>
<dbReference type="InterPro" id="IPR011765">
    <property type="entry name" value="Pept_M16_N"/>
</dbReference>
<dbReference type="PANTHER" id="PTHR43690">
    <property type="entry name" value="NARDILYSIN"/>
    <property type="match status" value="1"/>
</dbReference>
<comment type="caution">
    <text evidence="9">The sequence shown here is derived from an EMBL/GenBank/DDBJ whole genome shotgun (WGS) entry which is preliminary data.</text>
</comment>
<keyword evidence="5" id="KW-0482">Metalloprotease</keyword>
<dbReference type="SUPFAM" id="SSF63411">
    <property type="entry name" value="LuxS/MPP-like metallohydrolase"/>
    <property type="match status" value="4"/>
</dbReference>
<feature type="chain" id="PRO_5046227845" evidence="6">
    <location>
        <begin position="24"/>
        <end position="953"/>
    </location>
</feature>
<reference evidence="9 10" key="1">
    <citation type="submission" date="2020-10" db="EMBL/GenBank/DDBJ databases">
        <title>Mucilaginibacter mali sp. nov., isolated from rhizosphere soil of apple orchard.</title>
        <authorList>
            <person name="Lee J.-S."/>
            <person name="Kim H.S."/>
            <person name="Kim J.-S."/>
        </authorList>
    </citation>
    <scope>NUCLEOTIDE SEQUENCE [LARGE SCALE GENOMIC DNA]</scope>
    <source>
        <strain evidence="9 10">KCTC 23157</strain>
    </source>
</reference>